<keyword evidence="4 11" id="KW-0520">NAD</keyword>
<dbReference type="EMBL" id="FZMO01000246">
    <property type="protein sequence ID" value="SNQ49318.1"/>
    <property type="molecule type" value="Genomic_DNA"/>
</dbReference>
<dbReference type="GO" id="GO:0008888">
    <property type="term" value="F:glycerol dehydrogenase (NAD+) activity"/>
    <property type="evidence" value="ECO:0007669"/>
    <property type="project" value="UniProtKB-EC"/>
</dbReference>
<evidence type="ECO:0000256" key="5">
    <source>
        <dbReference type="ARBA" id="ARBA00037918"/>
    </source>
</evidence>
<dbReference type="GO" id="GO:0046872">
    <property type="term" value="F:metal ion binding"/>
    <property type="evidence" value="ECO:0007669"/>
    <property type="project" value="UniProtKB-KW"/>
</dbReference>
<keyword evidence="3 13" id="KW-0560">Oxidoreductase</keyword>
<reference evidence="13 14" key="1">
    <citation type="submission" date="2017-06" db="EMBL/GenBank/DDBJ databases">
        <authorList>
            <person name="Kim H.J."/>
            <person name="Triplett B.A."/>
        </authorList>
    </citation>
    <scope>NUCLEOTIDE SEQUENCE [LARGE SCALE GENOMIC DNA]</scope>
    <source>
        <strain evidence="13">FRACA_ARgP5</strain>
    </source>
</reference>
<name>A0A2I2KUI3_9ACTN</name>
<comment type="similarity">
    <text evidence="1">Belongs to the iron-containing alcohol dehydrogenase family.</text>
</comment>
<evidence type="ECO:0000259" key="12">
    <source>
        <dbReference type="Pfam" id="PF00465"/>
    </source>
</evidence>
<evidence type="ECO:0000256" key="8">
    <source>
        <dbReference type="ARBA" id="ARBA00049006"/>
    </source>
</evidence>
<evidence type="ECO:0000313" key="14">
    <source>
        <dbReference type="Proteomes" id="UP000234331"/>
    </source>
</evidence>
<evidence type="ECO:0000256" key="1">
    <source>
        <dbReference type="ARBA" id="ARBA00007358"/>
    </source>
</evidence>
<dbReference type="GO" id="GO:0005829">
    <property type="term" value="C:cytosol"/>
    <property type="evidence" value="ECO:0007669"/>
    <property type="project" value="TreeGrafter"/>
</dbReference>
<evidence type="ECO:0000256" key="7">
    <source>
        <dbReference type="ARBA" id="ARBA00040132"/>
    </source>
</evidence>
<keyword evidence="14" id="KW-1185">Reference proteome</keyword>
<dbReference type="InterPro" id="IPR018211">
    <property type="entry name" value="ADH_Fe_CS"/>
</dbReference>
<dbReference type="PANTHER" id="PTHR43616:SF5">
    <property type="entry name" value="GLYCEROL DEHYDROGENASE 1"/>
    <property type="match status" value="1"/>
</dbReference>
<dbReference type="Gene3D" id="3.40.50.1970">
    <property type="match status" value="1"/>
</dbReference>
<feature type="binding site" evidence="11">
    <location>
        <position position="133"/>
    </location>
    <ligand>
        <name>NAD(+)</name>
        <dbReference type="ChEBI" id="CHEBI:57540"/>
    </ligand>
</feature>
<evidence type="ECO:0000256" key="11">
    <source>
        <dbReference type="PIRSR" id="PIRSR000112-3"/>
    </source>
</evidence>
<dbReference type="InterPro" id="IPR016205">
    <property type="entry name" value="Glycerol_DH"/>
</dbReference>
<comment type="catalytic activity">
    <reaction evidence="8">
        <text>glycerol + NAD(+) = dihydroxyacetone + NADH + H(+)</text>
        <dbReference type="Rhea" id="RHEA:13769"/>
        <dbReference type="ChEBI" id="CHEBI:15378"/>
        <dbReference type="ChEBI" id="CHEBI:16016"/>
        <dbReference type="ChEBI" id="CHEBI:17754"/>
        <dbReference type="ChEBI" id="CHEBI:57540"/>
        <dbReference type="ChEBI" id="CHEBI:57945"/>
        <dbReference type="EC" id="1.1.1.6"/>
    </reaction>
</comment>
<evidence type="ECO:0000313" key="13">
    <source>
        <dbReference type="EMBL" id="SNQ49318.1"/>
    </source>
</evidence>
<feature type="binding site" evidence="11">
    <location>
        <begin position="118"/>
        <end position="121"/>
    </location>
    <ligand>
        <name>NAD(+)</name>
        <dbReference type="ChEBI" id="CHEBI:57540"/>
    </ligand>
</feature>
<feature type="binding site" evidence="11">
    <location>
        <begin position="96"/>
        <end position="100"/>
    </location>
    <ligand>
        <name>NAD(+)</name>
        <dbReference type="ChEBI" id="CHEBI:57540"/>
    </ligand>
</feature>
<evidence type="ECO:0000256" key="10">
    <source>
        <dbReference type="PIRSR" id="PIRSR000112-2"/>
    </source>
</evidence>
<evidence type="ECO:0000256" key="9">
    <source>
        <dbReference type="PIRSR" id="PIRSR000112-1"/>
    </source>
</evidence>
<dbReference type="NCBIfam" id="NF006941">
    <property type="entry name" value="PRK09423.1"/>
    <property type="match status" value="1"/>
</dbReference>
<evidence type="ECO:0000256" key="4">
    <source>
        <dbReference type="ARBA" id="ARBA00023027"/>
    </source>
</evidence>
<feature type="binding site" evidence="9">
    <location>
        <position position="273"/>
    </location>
    <ligand>
        <name>glycerol</name>
        <dbReference type="ChEBI" id="CHEBI:17754"/>
    </ligand>
</feature>
<dbReference type="OrthoDB" id="323926at2"/>
<feature type="domain" description="Alcohol dehydrogenase iron-type/glycerol dehydrogenase GldA" evidence="12">
    <location>
        <begin position="8"/>
        <end position="156"/>
    </location>
</feature>
<dbReference type="CDD" id="cd08170">
    <property type="entry name" value="GlyDH"/>
    <property type="match status" value="1"/>
</dbReference>
<evidence type="ECO:0000256" key="3">
    <source>
        <dbReference type="ARBA" id="ARBA00023002"/>
    </source>
</evidence>
<feature type="binding site" evidence="11">
    <location>
        <position position="129"/>
    </location>
    <ligand>
        <name>NAD(+)</name>
        <dbReference type="ChEBI" id="CHEBI:57540"/>
    </ligand>
</feature>
<feature type="binding site" evidence="10">
    <location>
        <position position="123"/>
    </location>
    <ligand>
        <name>glycerol</name>
        <dbReference type="ChEBI" id="CHEBI:17754"/>
    </ligand>
</feature>
<evidence type="ECO:0000256" key="6">
    <source>
        <dbReference type="ARBA" id="ARBA00039147"/>
    </source>
</evidence>
<organism evidence="13 14">
    <name type="scientific">Frankia canadensis</name>
    <dbReference type="NCBI Taxonomy" id="1836972"/>
    <lineage>
        <taxon>Bacteria</taxon>
        <taxon>Bacillati</taxon>
        <taxon>Actinomycetota</taxon>
        <taxon>Actinomycetes</taxon>
        <taxon>Frankiales</taxon>
        <taxon>Frankiaceae</taxon>
        <taxon>Frankia</taxon>
    </lineage>
</organism>
<keyword evidence="2 9" id="KW-0479">Metal-binding</keyword>
<proteinExistence type="inferred from homology"/>
<dbReference type="PIRSF" id="PIRSF000112">
    <property type="entry name" value="Glycerol_dehydrogenase"/>
    <property type="match status" value="1"/>
</dbReference>
<protein>
    <recommendedName>
        <fullName evidence="7">Glycerol dehydrogenase</fullName>
        <ecNumber evidence="6">1.1.1.6</ecNumber>
    </recommendedName>
</protein>
<feature type="binding site" evidence="11">
    <location>
        <position position="127"/>
    </location>
    <ligand>
        <name>NAD(+)</name>
        <dbReference type="ChEBI" id="CHEBI:57540"/>
    </ligand>
</feature>
<dbReference type="InterPro" id="IPR001670">
    <property type="entry name" value="ADH_Fe/GldA"/>
</dbReference>
<keyword evidence="9" id="KW-0862">Zinc</keyword>
<dbReference type="AlphaFoldDB" id="A0A2I2KUI3"/>
<evidence type="ECO:0000256" key="2">
    <source>
        <dbReference type="ARBA" id="ARBA00022723"/>
    </source>
</evidence>
<gene>
    <name evidence="13" type="primary">gldA</name>
    <name evidence="13" type="ORF">FRACA_320017</name>
</gene>
<sequence length="365" mass="37655">MLAVFGAPGRYVQGRGATAELGAQMSRLGLDGPALIVTSPAPRRLLERAWESGLTTAGIAFGVLTFGGECSAREIDRVVAAARGQGSRVIVGAGGGKVLDTARAAAAALDVPVVTCPTTASSDAPCSALSVVYADDGAFERYLFYRRNPDLVLVDTEAVAHAPVRLLVAGMGDALATWYEARTVREARAPNQLHGAPTETAGALARLCLDLLLADGPAAVRAVSTRSVTPALERVVEANTLLSGLGFESGGLAVAHSVHNGLTVAAGTHRFLHGEKVAFGLLVQLVVEGRPDSELSAALDFCAAVGLPTTLAAIGLPDADPATLERVARRTLADGETAHHEPFPLTPDMILDAIRAADATGRAHR</sequence>
<comment type="cofactor">
    <cofactor evidence="9">
        <name>Zn(2+)</name>
        <dbReference type="ChEBI" id="CHEBI:29105"/>
    </cofactor>
    <text evidence="9">Binds 1 zinc ion per subunit.</text>
</comment>
<dbReference type="Gene3D" id="1.20.1090.10">
    <property type="entry name" value="Dehydroquinate synthase-like - alpha domain"/>
    <property type="match status" value="1"/>
</dbReference>
<feature type="binding site" evidence="9">
    <location>
        <position position="173"/>
    </location>
    <ligand>
        <name>glycerol</name>
        <dbReference type="ChEBI" id="CHEBI:17754"/>
    </ligand>
</feature>
<accession>A0A2I2KUI3</accession>
<dbReference type="PANTHER" id="PTHR43616">
    <property type="entry name" value="GLYCEROL DEHYDROGENASE"/>
    <property type="match status" value="1"/>
</dbReference>
<dbReference type="RefSeq" id="WP_101832830.1">
    <property type="nucleotide sequence ID" value="NZ_FZMO01000246.1"/>
</dbReference>
<dbReference type="PROSITE" id="PS00913">
    <property type="entry name" value="ADH_IRON_1"/>
    <property type="match status" value="1"/>
</dbReference>
<dbReference type="Pfam" id="PF00465">
    <property type="entry name" value="Fe-ADH"/>
    <property type="match status" value="1"/>
</dbReference>
<dbReference type="EC" id="1.1.1.6" evidence="6"/>
<comment type="pathway">
    <text evidence="5">Polyol metabolism; glycerol fermentation; glycerone phosphate from glycerol (oxidative route): step 1/2.</text>
</comment>
<dbReference type="SUPFAM" id="SSF56796">
    <property type="entry name" value="Dehydroquinate synthase-like"/>
    <property type="match status" value="1"/>
</dbReference>
<feature type="binding site" evidence="9">
    <location>
        <position position="256"/>
    </location>
    <ligand>
        <name>glycerol</name>
        <dbReference type="ChEBI" id="CHEBI:17754"/>
    </ligand>
</feature>
<dbReference type="Proteomes" id="UP000234331">
    <property type="component" value="Unassembled WGS sequence"/>
</dbReference>